<evidence type="ECO:0000259" key="5">
    <source>
        <dbReference type="SMART" id="SM00475"/>
    </source>
</evidence>
<keyword evidence="7" id="KW-1185">Reference proteome</keyword>
<keyword evidence="2" id="KW-0378">Hydrolase</keyword>
<accession>A0A7G8BFQ5</accession>
<dbReference type="RefSeq" id="WP_186741958.1">
    <property type="nucleotide sequence ID" value="NZ_CP060394.1"/>
</dbReference>
<dbReference type="InterPro" id="IPR020046">
    <property type="entry name" value="5-3_exonucl_a-hlix_arch_N"/>
</dbReference>
<dbReference type="GO" id="GO:0008409">
    <property type="term" value="F:5'-3' exonuclease activity"/>
    <property type="evidence" value="ECO:0007669"/>
    <property type="project" value="InterPro"/>
</dbReference>
<dbReference type="GO" id="GO:0003677">
    <property type="term" value="F:DNA binding"/>
    <property type="evidence" value="ECO:0007669"/>
    <property type="project" value="UniProtKB-KW"/>
</dbReference>
<feature type="domain" description="5'-3' exonuclease" evidence="5">
    <location>
        <begin position="1"/>
        <end position="262"/>
    </location>
</feature>
<dbReference type="Gene3D" id="3.40.50.1010">
    <property type="entry name" value="5'-nuclease"/>
    <property type="match status" value="1"/>
</dbReference>
<evidence type="ECO:0000256" key="1">
    <source>
        <dbReference type="ARBA" id="ARBA00022722"/>
    </source>
</evidence>
<keyword evidence="3" id="KW-0238">DNA-binding</keyword>
<name>A0A7G8BFQ5_9BACT</name>
<organism evidence="6 7">
    <name type="scientific">Alloacidobacterium dinghuense</name>
    <dbReference type="NCBI Taxonomy" id="2763107"/>
    <lineage>
        <taxon>Bacteria</taxon>
        <taxon>Pseudomonadati</taxon>
        <taxon>Acidobacteriota</taxon>
        <taxon>Terriglobia</taxon>
        <taxon>Terriglobales</taxon>
        <taxon>Acidobacteriaceae</taxon>
        <taxon>Alloacidobacterium</taxon>
    </lineage>
</organism>
<dbReference type="SMART" id="SM00475">
    <property type="entry name" value="53EXOc"/>
    <property type="match status" value="1"/>
</dbReference>
<dbReference type="EMBL" id="CP060394">
    <property type="protein sequence ID" value="QNI31375.1"/>
    <property type="molecule type" value="Genomic_DNA"/>
</dbReference>
<dbReference type="CDD" id="cd09859">
    <property type="entry name" value="PIN_53EXO"/>
    <property type="match status" value="1"/>
</dbReference>
<evidence type="ECO:0000256" key="4">
    <source>
        <dbReference type="SAM" id="MobiDB-lite"/>
    </source>
</evidence>
<dbReference type="GO" id="GO:0017108">
    <property type="term" value="F:5'-flap endonuclease activity"/>
    <property type="evidence" value="ECO:0007669"/>
    <property type="project" value="InterPro"/>
</dbReference>
<feature type="region of interest" description="Disordered" evidence="4">
    <location>
        <begin position="281"/>
        <end position="302"/>
    </location>
</feature>
<dbReference type="SMART" id="SM00279">
    <property type="entry name" value="HhH2"/>
    <property type="match status" value="1"/>
</dbReference>
<evidence type="ECO:0000256" key="3">
    <source>
        <dbReference type="ARBA" id="ARBA00023125"/>
    </source>
</evidence>
<dbReference type="Proteomes" id="UP000515312">
    <property type="component" value="Chromosome"/>
</dbReference>
<dbReference type="Pfam" id="PF01367">
    <property type="entry name" value="5_3_exonuc"/>
    <property type="match status" value="1"/>
</dbReference>
<dbReference type="InterPro" id="IPR008918">
    <property type="entry name" value="HhH2"/>
</dbReference>
<gene>
    <name evidence="6" type="ORF">H7849_20180</name>
</gene>
<evidence type="ECO:0000313" key="6">
    <source>
        <dbReference type="EMBL" id="QNI31375.1"/>
    </source>
</evidence>
<dbReference type="SUPFAM" id="SSF88723">
    <property type="entry name" value="PIN domain-like"/>
    <property type="match status" value="1"/>
</dbReference>
<dbReference type="InterPro" id="IPR002421">
    <property type="entry name" value="5-3_exonuclease"/>
</dbReference>
<reference evidence="6 7" key="1">
    <citation type="submission" date="2020-08" db="EMBL/GenBank/DDBJ databases">
        <title>Edaphobacter telluris sp. nov. and Acidobacterium dinghuensis sp. nov., two acidobacteria isolated from forest soil.</title>
        <authorList>
            <person name="Fu J."/>
            <person name="Qiu L."/>
        </authorList>
    </citation>
    <scope>NUCLEOTIDE SEQUENCE [LARGE SCALE GENOMIC DNA]</scope>
    <source>
        <strain evidence="6">4Y35</strain>
    </source>
</reference>
<dbReference type="PANTHER" id="PTHR42646:SF2">
    <property type="entry name" value="5'-3' EXONUCLEASE FAMILY PROTEIN"/>
    <property type="match status" value="1"/>
</dbReference>
<dbReference type="InterPro" id="IPR038969">
    <property type="entry name" value="FEN"/>
</dbReference>
<dbReference type="KEGG" id="adin:H7849_20180"/>
<keyword evidence="6" id="KW-0255">Endonuclease</keyword>
<keyword evidence="1" id="KW-0540">Nuclease</keyword>
<dbReference type="InterPro" id="IPR036279">
    <property type="entry name" value="5-3_exonuclease_C_sf"/>
</dbReference>
<dbReference type="InterPro" id="IPR029060">
    <property type="entry name" value="PIN-like_dom_sf"/>
</dbReference>
<evidence type="ECO:0000256" key="2">
    <source>
        <dbReference type="ARBA" id="ARBA00022801"/>
    </source>
</evidence>
<dbReference type="CDD" id="cd09898">
    <property type="entry name" value="H3TH_53EXO"/>
    <property type="match status" value="1"/>
</dbReference>
<dbReference type="AlphaFoldDB" id="A0A7G8BFQ5"/>
<dbReference type="InterPro" id="IPR020045">
    <property type="entry name" value="DNA_polI_H3TH"/>
</dbReference>
<dbReference type="Gene3D" id="1.10.150.20">
    <property type="entry name" value="5' to 3' exonuclease, C-terminal subdomain"/>
    <property type="match status" value="1"/>
</dbReference>
<dbReference type="Pfam" id="PF02739">
    <property type="entry name" value="5_3_exonuc_N"/>
    <property type="match status" value="1"/>
</dbReference>
<dbReference type="SUPFAM" id="SSF47807">
    <property type="entry name" value="5' to 3' exonuclease, C-terminal subdomain"/>
    <property type="match status" value="1"/>
</dbReference>
<dbReference type="GO" id="GO:0033567">
    <property type="term" value="P:DNA replication, Okazaki fragment processing"/>
    <property type="evidence" value="ECO:0007669"/>
    <property type="project" value="InterPro"/>
</dbReference>
<sequence length="302" mass="32214">MKIHLVDGTYELFRHYFALPSAKDAARREVAAVRGVVASVLGMISDGTTHIAVATDHVVESFRNALWPGYKTSEGVPADLLSQFPLLEEVLAAAGVVVWPMVEFEADDALAAGAALAAQDARVEQVIICTPDKDLAQCVSGTRVVQLNRRTGALSDETGVIQKFGVTPASIPDYLALVGDSADGYPGLPGWGAKSSAAVLAKFLHLEAIPADSSEWKVNAASASVLAATLVRERERALLFRTLATLRTDIPLFSNVDELRWAGPTAGFTKIAERLDAVATEKGKAPKRRPLTPPTLNSTTRE</sequence>
<evidence type="ECO:0000313" key="7">
    <source>
        <dbReference type="Proteomes" id="UP000515312"/>
    </source>
</evidence>
<dbReference type="PANTHER" id="PTHR42646">
    <property type="entry name" value="FLAP ENDONUCLEASE XNI"/>
    <property type="match status" value="1"/>
</dbReference>
<protein>
    <submittedName>
        <fullName evidence="6">Flap endonuclease</fullName>
    </submittedName>
</protein>
<proteinExistence type="predicted"/>